<proteinExistence type="predicted"/>
<name>A0AA37RC99_PSEPU</name>
<gene>
    <name evidence="1" type="ORF">PPUN14671_47270</name>
</gene>
<organism evidence="1 2">
    <name type="scientific">Pseudomonas putida</name>
    <name type="common">Arthrobacter siderocapsulatus</name>
    <dbReference type="NCBI Taxonomy" id="303"/>
    <lineage>
        <taxon>Bacteria</taxon>
        <taxon>Pseudomonadati</taxon>
        <taxon>Pseudomonadota</taxon>
        <taxon>Gammaproteobacteria</taxon>
        <taxon>Pseudomonadales</taxon>
        <taxon>Pseudomonadaceae</taxon>
        <taxon>Pseudomonas</taxon>
    </lineage>
</organism>
<evidence type="ECO:0000313" key="1">
    <source>
        <dbReference type="EMBL" id="GLO37890.1"/>
    </source>
</evidence>
<comment type="caution">
    <text evidence="1">The sequence shown here is derived from an EMBL/GenBank/DDBJ whole genome shotgun (WGS) entry which is preliminary data.</text>
</comment>
<dbReference type="Proteomes" id="UP001161257">
    <property type="component" value="Unassembled WGS sequence"/>
</dbReference>
<reference evidence="1" key="1">
    <citation type="submission" date="2023-01" db="EMBL/GenBank/DDBJ databases">
        <title>Whole-genome sequence of Pseudomonas putida NBRC 14671.</title>
        <authorList>
            <person name="Morohoshi T."/>
            <person name="Someya N."/>
        </authorList>
    </citation>
    <scope>NUCLEOTIDE SEQUENCE</scope>
    <source>
        <strain evidence="1">NBRC 14671</strain>
    </source>
</reference>
<evidence type="ECO:0000313" key="2">
    <source>
        <dbReference type="Proteomes" id="UP001161257"/>
    </source>
</evidence>
<accession>A0AA37RC99</accession>
<dbReference type="AlphaFoldDB" id="A0AA37RC99"/>
<dbReference type="RefSeq" id="WP_284356851.1">
    <property type="nucleotide sequence ID" value="NZ_BSKF01000016.1"/>
</dbReference>
<sequence length="144" mass="16521">MSEQIEAILSKAFGIPMVQFTHGVVNNDLLEYFCFRWISWARECAGPKYYEHVKSESAGYSDEFVAHKLSLCPDLKALDDATMSVNLMVSGYGDDKREIMIGNVFYVAHRQLMIRDFGALFESFDSECYGITREAEEFQTEQEN</sequence>
<dbReference type="EMBL" id="BSKJ01000013">
    <property type="protein sequence ID" value="GLO37890.1"/>
    <property type="molecule type" value="Genomic_DNA"/>
</dbReference>
<protein>
    <submittedName>
        <fullName evidence="1">Uncharacterized protein</fullName>
    </submittedName>
</protein>